<name>A0A0E9UJV8_ANGAN</name>
<dbReference type="EMBL" id="GBXM01042505">
    <property type="protein sequence ID" value="JAH66072.1"/>
    <property type="molecule type" value="Transcribed_RNA"/>
</dbReference>
<protein>
    <submittedName>
        <fullName evidence="1">Uncharacterized protein</fullName>
    </submittedName>
</protein>
<proteinExistence type="predicted"/>
<sequence length="63" mass="7500">MHIMGSQVRVRRKVVFGFCYLVCAEKTDEMFYNGEVHCCFPQMLWSYPQTPNESTCYYFEALN</sequence>
<organism evidence="1">
    <name type="scientific">Anguilla anguilla</name>
    <name type="common">European freshwater eel</name>
    <name type="synonym">Muraena anguilla</name>
    <dbReference type="NCBI Taxonomy" id="7936"/>
    <lineage>
        <taxon>Eukaryota</taxon>
        <taxon>Metazoa</taxon>
        <taxon>Chordata</taxon>
        <taxon>Craniata</taxon>
        <taxon>Vertebrata</taxon>
        <taxon>Euteleostomi</taxon>
        <taxon>Actinopterygii</taxon>
        <taxon>Neopterygii</taxon>
        <taxon>Teleostei</taxon>
        <taxon>Anguilliformes</taxon>
        <taxon>Anguillidae</taxon>
        <taxon>Anguilla</taxon>
    </lineage>
</organism>
<evidence type="ECO:0000313" key="1">
    <source>
        <dbReference type="EMBL" id="JAH66072.1"/>
    </source>
</evidence>
<dbReference type="AlphaFoldDB" id="A0A0E9UJV8"/>
<accession>A0A0E9UJV8</accession>
<reference evidence="1" key="1">
    <citation type="submission" date="2014-11" db="EMBL/GenBank/DDBJ databases">
        <authorList>
            <person name="Amaro Gonzalez C."/>
        </authorList>
    </citation>
    <scope>NUCLEOTIDE SEQUENCE</scope>
</reference>
<reference evidence="1" key="2">
    <citation type="journal article" date="2015" name="Fish Shellfish Immunol.">
        <title>Early steps in the European eel (Anguilla anguilla)-Vibrio vulnificus interaction in the gills: Role of the RtxA13 toxin.</title>
        <authorList>
            <person name="Callol A."/>
            <person name="Pajuelo D."/>
            <person name="Ebbesson L."/>
            <person name="Teles M."/>
            <person name="MacKenzie S."/>
            <person name="Amaro C."/>
        </authorList>
    </citation>
    <scope>NUCLEOTIDE SEQUENCE</scope>
</reference>